<dbReference type="GO" id="GO:0009117">
    <property type="term" value="P:nucleotide metabolic process"/>
    <property type="evidence" value="ECO:0007669"/>
    <property type="project" value="UniProtKB-KW"/>
</dbReference>
<dbReference type="RefSeq" id="WP_110095974.1">
    <property type="nucleotide sequence ID" value="NZ_NKUE01000028.1"/>
</dbReference>
<sequence length="213" mass="23369">MPDDSNLVLKADSLQAESPPIVLASQSQARRSLLESAGVKARYQAADVDEDAIRRQCRASGHDVDATALALARAKAARMPADGALVIGADQMLSCNGECFDKPADMTVARQQLMRLRGQAHVLHTAVVAWRSGVEVWHHVARPRLWMRTFSEDFLDRYLRLEGDAVLSSVGAYRLEGPGLHLFARIEGAHDAILGLPLLPLLDFLRKQAVIRT</sequence>
<dbReference type="AlphaFoldDB" id="A0A2S3VZF4"/>
<comment type="cofactor">
    <cofactor evidence="1 4">
        <name>a divalent metal cation</name>
        <dbReference type="ChEBI" id="CHEBI:60240"/>
    </cofactor>
</comment>
<dbReference type="SUPFAM" id="SSF52972">
    <property type="entry name" value="ITPase-like"/>
    <property type="match status" value="1"/>
</dbReference>
<evidence type="ECO:0000256" key="1">
    <source>
        <dbReference type="ARBA" id="ARBA00001968"/>
    </source>
</evidence>
<comment type="function">
    <text evidence="4">Nucleoside triphosphate pyrophosphatase. May have a dual role in cell division arrest and in preventing the incorporation of modified nucleotides into cellular nucleic acids.</text>
</comment>
<comment type="subcellular location">
    <subcellularLocation>
        <location evidence="4">Cytoplasm</location>
    </subcellularLocation>
</comment>
<keyword evidence="2 4" id="KW-0378">Hydrolase</keyword>
<dbReference type="HAMAP" id="MF_00528">
    <property type="entry name" value="Maf"/>
    <property type="match status" value="1"/>
</dbReference>
<dbReference type="PANTHER" id="PTHR43213:SF5">
    <property type="entry name" value="BIFUNCTIONAL DTTP_UTP PYROPHOSPHATASE_METHYLTRANSFERASE PROTEIN-RELATED"/>
    <property type="match status" value="1"/>
</dbReference>
<dbReference type="PANTHER" id="PTHR43213">
    <property type="entry name" value="BIFUNCTIONAL DTTP/UTP PYROPHOSPHATASE/METHYLTRANSFERASE PROTEIN-RELATED"/>
    <property type="match status" value="1"/>
</dbReference>
<dbReference type="Gene3D" id="3.90.950.10">
    <property type="match status" value="1"/>
</dbReference>
<protein>
    <recommendedName>
        <fullName evidence="4">Nucleoside triphosphate pyrophosphatase</fullName>
        <ecNumber evidence="4">3.6.1.9</ecNumber>
    </recommendedName>
    <alternativeName>
        <fullName evidence="4">Nucleotide pyrophosphatase</fullName>
        <shortName evidence="4">Nucleotide PPase</shortName>
    </alternativeName>
</protein>
<dbReference type="InterPro" id="IPR003697">
    <property type="entry name" value="Maf-like"/>
</dbReference>
<name>A0A2S3VZF4_9PROT</name>
<evidence type="ECO:0000313" key="6">
    <source>
        <dbReference type="Proteomes" id="UP000237344"/>
    </source>
</evidence>
<reference evidence="5 6" key="1">
    <citation type="submission" date="2018-01" db="EMBL/GenBank/DDBJ databases">
        <title>Draft Genome Sequence of Komagataeibacter maltaceti LMG 1529, a Vinegar Producing Acetic Acid Bacterium Isolated from Malt Vinegar Brewery Acetifiers.</title>
        <authorList>
            <person name="Zhang Q."/>
            <person name="Hollensteiner J."/>
            <person name="Poehlein A."/>
            <person name="Daniel R."/>
        </authorList>
    </citation>
    <scope>NUCLEOTIDE SEQUENCE [LARGE SCALE GENOMIC DNA]</scope>
    <source>
        <strain evidence="5 6">LMG 1529</strain>
    </source>
</reference>
<keyword evidence="4" id="KW-0963">Cytoplasm</keyword>
<dbReference type="EC" id="3.6.1.9" evidence="4"/>
<comment type="catalytic activity">
    <reaction evidence="4">
        <text>a ribonucleoside 5'-triphosphate + H2O = a ribonucleoside 5'-phosphate + diphosphate + H(+)</text>
        <dbReference type="Rhea" id="RHEA:23996"/>
        <dbReference type="ChEBI" id="CHEBI:15377"/>
        <dbReference type="ChEBI" id="CHEBI:15378"/>
        <dbReference type="ChEBI" id="CHEBI:33019"/>
        <dbReference type="ChEBI" id="CHEBI:58043"/>
        <dbReference type="ChEBI" id="CHEBI:61557"/>
        <dbReference type="EC" id="3.6.1.9"/>
    </reaction>
</comment>
<keyword evidence="6" id="KW-1185">Reference proteome</keyword>
<dbReference type="InterPro" id="IPR029001">
    <property type="entry name" value="ITPase-like_fam"/>
</dbReference>
<dbReference type="PIRSF" id="PIRSF006305">
    <property type="entry name" value="Maf"/>
    <property type="match status" value="1"/>
</dbReference>
<keyword evidence="3 4" id="KW-0546">Nucleotide metabolism</keyword>
<dbReference type="GO" id="GO:0005737">
    <property type="term" value="C:cytoplasm"/>
    <property type="evidence" value="ECO:0007669"/>
    <property type="project" value="UniProtKB-SubCell"/>
</dbReference>
<evidence type="ECO:0000256" key="2">
    <source>
        <dbReference type="ARBA" id="ARBA00022801"/>
    </source>
</evidence>
<feature type="active site" description="Proton acceptor" evidence="4">
    <location>
        <position position="90"/>
    </location>
</feature>
<dbReference type="Pfam" id="PF02545">
    <property type="entry name" value="Maf"/>
    <property type="match status" value="1"/>
</dbReference>
<dbReference type="OrthoDB" id="9813962at2"/>
<comment type="catalytic activity">
    <reaction evidence="4">
        <text>a 2'-deoxyribonucleoside 5'-triphosphate + H2O = a 2'-deoxyribonucleoside 5'-phosphate + diphosphate + H(+)</text>
        <dbReference type="Rhea" id="RHEA:44644"/>
        <dbReference type="ChEBI" id="CHEBI:15377"/>
        <dbReference type="ChEBI" id="CHEBI:15378"/>
        <dbReference type="ChEBI" id="CHEBI:33019"/>
        <dbReference type="ChEBI" id="CHEBI:61560"/>
        <dbReference type="ChEBI" id="CHEBI:65317"/>
        <dbReference type="EC" id="3.6.1.9"/>
    </reaction>
</comment>
<evidence type="ECO:0000256" key="3">
    <source>
        <dbReference type="ARBA" id="ARBA00023080"/>
    </source>
</evidence>
<dbReference type="GO" id="GO:0047429">
    <property type="term" value="F:nucleoside triphosphate diphosphatase activity"/>
    <property type="evidence" value="ECO:0007669"/>
    <property type="project" value="UniProtKB-EC"/>
</dbReference>
<gene>
    <name evidence="5" type="ORF">KMAL_24250</name>
</gene>
<comment type="caution">
    <text evidence="4">Lacks conserved residue(s) required for the propagation of feature annotation.</text>
</comment>
<organism evidence="5 6">
    <name type="scientific">Novacetimonas maltaceti</name>
    <dbReference type="NCBI Taxonomy" id="1203393"/>
    <lineage>
        <taxon>Bacteria</taxon>
        <taxon>Pseudomonadati</taxon>
        <taxon>Pseudomonadota</taxon>
        <taxon>Alphaproteobacteria</taxon>
        <taxon>Acetobacterales</taxon>
        <taxon>Acetobacteraceae</taxon>
        <taxon>Novacetimonas</taxon>
    </lineage>
</organism>
<comment type="caution">
    <text evidence="5">The sequence shown here is derived from an EMBL/GenBank/DDBJ whole genome shotgun (WGS) entry which is preliminary data.</text>
</comment>
<accession>A0A2S3VZF4</accession>
<evidence type="ECO:0000256" key="4">
    <source>
        <dbReference type="HAMAP-Rule" id="MF_00528"/>
    </source>
</evidence>
<comment type="similarity">
    <text evidence="4">Belongs to the Maf family.</text>
</comment>
<evidence type="ECO:0000313" key="5">
    <source>
        <dbReference type="EMBL" id="POF61977.1"/>
    </source>
</evidence>
<dbReference type="EMBL" id="POTC01000038">
    <property type="protein sequence ID" value="POF61977.1"/>
    <property type="molecule type" value="Genomic_DNA"/>
</dbReference>
<proteinExistence type="inferred from homology"/>
<dbReference type="Proteomes" id="UP000237344">
    <property type="component" value="Unassembled WGS sequence"/>
</dbReference>